<evidence type="ECO:0000256" key="6">
    <source>
        <dbReference type="ARBA" id="ARBA00023136"/>
    </source>
</evidence>
<feature type="transmembrane region" description="Helical" evidence="7">
    <location>
        <begin position="92"/>
        <end position="110"/>
    </location>
</feature>
<evidence type="ECO:0000313" key="10">
    <source>
        <dbReference type="Proteomes" id="UP000051010"/>
    </source>
</evidence>
<evidence type="ECO:0000256" key="2">
    <source>
        <dbReference type="ARBA" id="ARBA00022448"/>
    </source>
</evidence>
<gene>
    <name evidence="9" type="ORF">FD47_GL001221</name>
</gene>
<keyword evidence="3" id="KW-1003">Cell membrane</keyword>
<evidence type="ECO:0000256" key="3">
    <source>
        <dbReference type="ARBA" id="ARBA00022475"/>
    </source>
</evidence>
<feature type="transmembrane region" description="Helical" evidence="7">
    <location>
        <begin position="116"/>
        <end position="139"/>
    </location>
</feature>
<comment type="subcellular location">
    <subcellularLocation>
        <location evidence="1">Cell membrane</location>
        <topology evidence="1">Multi-pass membrane protein</topology>
    </subcellularLocation>
</comment>
<feature type="domain" description="Major facilitator superfamily (MFS) profile" evidence="8">
    <location>
        <begin position="26"/>
        <end position="404"/>
    </location>
</feature>
<dbReference type="AlphaFoldDB" id="A0A0R1YVW7"/>
<keyword evidence="4 7" id="KW-0812">Transmembrane</keyword>
<protein>
    <submittedName>
        <fullName evidence="9">Transporter, major facilitator family protein</fullName>
    </submittedName>
</protein>
<feature type="transmembrane region" description="Helical" evidence="7">
    <location>
        <begin position="160"/>
        <end position="177"/>
    </location>
</feature>
<dbReference type="EMBL" id="AZFZ01000026">
    <property type="protein sequence ID" value="KRM43846.1"/>
    <property type="molecule type" value="Genomic_DNA"/>
</dbReference>
<dbReference type="GO" id="GO:0005886">
    <property type="term" value="C:plasma membrane"/>
    <property type="evidence" value="ECO:0007669"/>
    <property type="project" value="UniProtKB-SubCell"/>
</dbReference>
<keyword evidence="5 7" id="KW-1133">Transmembrane helix</keyword>
<keyword evidence="6 7" id="KW-0472">Membrane</keyword>
<comment type="caution">
    <text evidence="9">The sequence shown here is derived from an EMBL/GenBank/DDBJ whole genome shotgun (WGS) entry which is preliminary data.</text>
</comment>
<feature type="transmembrane region" description="Helical" evidence="7">
    <location>
        <begin position="61"/>
        <end position="85"/>
    </location>
</feature>
<evidence type="ECO:0000259" key="8">
    <source>
        <dbReference type="PROSITE" id="PS50850"/>
    </source>
</evidence>
<dbReference type="InterPro" id="IPR050189">
    <property type="entry name" value="MFS_Efflux_Transporters"/>
</dbReference>
<dbReference type="Proteomes" id="UP000051010">
    <property type="component" value="Unassembled WGS sequence"/>
</dbReference>
<feature type="transmembrane region" description="Helical" evidence="7">
    <location>
        <begin position="183"/>
        <end position="200"/>
    </location>
</feature>
<keyword evidence="2" id="KW-0813">Transport</keyword>
<dbReference type="PATRIC" id="fig|1423786.4.peg.1319"/>
<evidence type="ECO:0000256" key="4">
    <source>
        <dbReference type="ARBA" id="ARBA00022692"/>
    </source>
</evidence>
<dbReference type="GO" id="GO:0022857">
    <property type="term" value="F:transmembrane transporter activity"/>
    <property type="evidence" value="ECO:0007669"/>
    <property type="project" value="InterPro"/>
</dbReference>
<evidence type="ECO:0000256" key="5">
    <source>
        <dbReference type="ARBA" id="ARBA00022989"/>
    </source>
</evidence>
<evidence type="ECO:0000313" key="9">
    <source>
        <dbReference type="EMBL" id="KRM43846.1"/>
    </source>
</evidence>
<dbReference type="Gene3D" id="1.20.1250.20">
    <property type="entry name" value="MFS general substrate transporter like domains"/>
    <property type="match status" value="1"/>
</dbReference>
<feature type="transmembrane region" description="Helical" evidence="7">
    <location>
        <begin position="266"/>
        <end position="283"/>
    </location>
</feature>
<feature type="transmembrane region" description="Helical" evidence="7">
    <location>
        <begin position="290"/>
        <end position="311"/>
    </location>
</feature>
<dbReference type="InterPro" id="IPR011701">
    <property type="entry name" value="MFS"/>
</dbReference>
<organism evidence="9 10">
    <name type="scientific">Lentilactobacillus parafarraginis DSM 18390 = JCM 14109</name>
    <dbReference type="NCBI Taxonomy" id="1423786"/>
    <lineage>
        <taxon>Bacteria</taxon>
        <taxon>Bacillati</taxon>
        <taxon>Bacillota</taxon>
        <taxon>Bacilli</taxon>
        <taxon>Lactobacillales</taxon>
        <taxon>Lactobacillaceae</taxon>
        <taxon>Lentilactobacillus</taxon>
    </lineage>
</organism>
<evidence type="ECO:0000256" key="7">
    <source>
        <dbReference type="SAM" id="Phobius"/>
    </source>
</evidence>
<feature type="transmembrane region" description="Helical" evidence="7">
    <location>
        <begin position="383"/>
        <end position="400"/>
    </location>
</feature>
<dbReference type="SUPFAM" id="SSF103473">
    <property type="entry name" value="MFS general substrate transporter"/>
    <property type="match status" value="1"/>
</dbReference>
<feature type="transmembrane region" description="Helical" evidence="7">
    <location>
        <begin position="229"/>
        <end position="246"/>
    </location>
</feature>
<feature type="transmembrane region" description="Helical" evidence="7">
    <location>
        <begin position="317"/>
        <end position="341"/>
    </location>
</feature>
<reference evidence="9 10" key="1">
    <citation type="journal article" date="2015" name="Genome Announc.">
        <title>Expanding the biotechnology potential of lactobacilli through comparative genomics of 213 strains and associated genera.</title>
        <authorList>
            <person name="Sun Z."/>
            <person name="Harris H.M."/>
            <person name="McCann A."/>
            <person name="Guo C."/>
            <person name="Argimon S."/>
            <person name="Zhang W."/>
            <person name="Yang X."/>
            <person name="Jeffery I.B."/>
            <person name="Cooney J.C."/>
            <person name="Kagawa T.F."/>
            <person name="Liu W."/>
            <person name="Song Y."/>
            <person name="Salvetti E."/>
            <person name="Wrobel A."/>
            <person name="Rasinkangas P."/>
            <person name="Parkhill J."/>
            <person name="Rea M.C."/>
            <person name="O'Sullivan O."/>
            <person name="Ritari J."/>
            <person name="Douillard F.P."/>
            <person name="Paul Ross R."/>
            <person name="Yang R."/>
            <person name="Briner A.E."/>
            <person name="Felis G.E."/>
            <person name="de Vos W.M."/>
            <person name="Barrangou R."/>
            <person name="Klaenhammer T.R."/>
            <person name="Caufield P.W."/>
            <person name="Cui Y."/>
            <person name="Zhang H."/>
            <person name="O'Toole P.W."/>
        </authorList>
    </citation>
    <scope>NUCLEOTIDE SEQUENCE [LARGE SCALE GENOMIC DNA]</scope>
    <source>
        <strain evidence="9 10">DSM 18390</strain>
    </source>
</reference>
<evidence type="ECO:0000256" key="1">
    <source>
        <dbReference type="ARBA" id="ARBA00004651"/>
    </source>
</evidence>
<dbReference type="PANTHER" id="PTHR43124:SF3">
    <property type="entry name" value="CHLORAMPHENICOL EFFLUX PUMP RV0191"/>
    <property type="match status" value="1"/>
</dbReference>
<proteinExistence type="predicted"/>
<dbReference type="InterPro" id="IPR036259">
    <property type="entry name" value="MFS_trans_sf"/>
</dbReference>
<dbReference type="InterPro" id="IPR020846">
    <property type="entry name" value="MFS_dom"/>
</dbReference>
<dbReference type="PROSITE" id="PS50850">
    <property type="entry name" value="MFS"/>
    <property type="match status" value="1"/>
</dbReference>
<dbReference type="PANTHER" id="PTHR43124">
    <property type="entry name" value="PURINE EFFLUX PUMP PBUE"/>
    <property type="match status" value="1"/>
</dbReference>
<sequence length="411" mass="43878">MELKTISVPNKTDLEGHNAMTKIAKLPALSILSLSLLTMATGATAGTISEIGREFTQASQATVELTVTMPSMTMAIFIIISNFLIKKTGTKKVIIAGLTLVLLSTILSLVSPTIGMLLVARALLGAGIGLFNSLAVSLIDYLYQGQIREKLLGYQNTFQGIGATVGALLVSGLLAIFNWRLAFAIYLISVPILFLNWRYVPNVNYAPQKSQASPAHLDVKMAKSAKWAFGYYFGILFCLMVAYMTINVKVPSLIVDQHLSTPAVGSMAIVVMSIGTIIGGAAYGKVLKLLGNYMMAVVILLMVAAFLTIGFGGHLSAVLVGTFIVGGSFGLYVPLIFSRALSIVPPARSNDGSTLLLIGSNLANFLCPYIDKALNPGRDESQLFLMVAMILGVVLVIEFVKSIRVRESVTG</sequence>
<name>A0A0R1YVW7_9LACO</name>
<accession>A0A0R1YVW7</accession>
<dbReference type="Pfam" id="PF07690">
    <property type="entry name" value="MFS_1"/>
    <property type="match status" value="1"/>
</dbReference>